<reference evidence="2" key="2">
    <citation type="submission" date="2023-06" db="EMBL/GenBank/DDBJ databases">
        <authorList>
            <consortium name="Lawrence Berkeley National Laboratory"/>
            <person name="Haridas S."/>
            <person name="Hensen N."/>
            <person name="Bonometti L."/>
            <person name="Westerberg I."/>
            <person name="Brannstrom I.O."/>
            <person name="Guillou S."/>
            <person name="Cros-Aarteil S."/>
            <person name="Calhoun S."/>
            <person name="Kuo A."/>
            <person name="Mondo S."/>
            <person name="Pangilinan J."/>
            <person name="Riley R."/>
            <person name="Labutti K."/>
            <person name="Andreopoulos B."/>
            <person name="Lipzen A."/>
            <person name="Chen C."/>
            <person name="Yanf M."/>
            <person name="Daum C."/>
            <person name="Ng V."/>
            <person name="Clum A."/>
            <person name="Steindorff A."/>
            <person name="Ohm R."/>
            <person name="Martin F."/>
            <person name="Silar P."/>
            <person name="Natvig D."/>
            <person name="Lalanne C."/>
            <person name="Gautier V."/>
            <person name="Ament-Velasquez S.L."/>
            <person name="Kruys A."/>
            <person name="Hutchinson M.I."/>
            <person name="Powell A.J."/>
            <person name="Barry K."/>
            <person name="Miller A.N."/>
            <person name="Grigoriev I.V."/>
            <person name="Debuchy R."/>
            <person name="Gladieux P."/>
            <person name="Thoren M.H."/>
            <person name="Johannesson H."/>
        </authorList>
    </citation>
    <scope>NUCLEOTIDE SEQUENCE</scope>
    <source>
        <strain evidence="2">CBS 314.62</strain>
    </source>
</reference>
<comment type="caution">
    <text evidence="2">The sequence shown here is derived from an EMBL/GenBank/DDBJ whole genome shotgun (WGS) entry which is preliminary data.</text>
</comment>
<dbReference type="Proteomes" id="UP001270362">
    <property type="component" value="Unassembled WGS sequence"/>
</dbReference>
<protein>
    <submittedName>
        <fullName evidence="2">Uncharacterized protein</fullName>
    </submittedName>
</protein>
<proteinExistence type="predicted"/>
<feature type="region of interest" description="Disordered" evidence="1">
    <location>
        <begin position="1016"/>
        <end position="1185"/>
    </location>
</feature>
<feature type="compositionally biased region" description="Low complexity" evidence="1">
    <location>
        <begin position="1075"/>
        <end position="1091"/>
    </location>
</feature>
<reference evidence="2" key="1">
    <citation type="journal article" date="2023" name="Mol. Phylogenet. Evol.">
        <title>Genome-scale phylogeny and comparative genomics of the fungal order Sordariales.</title>
        <authorList>
            <person name="Hensen N."/>
            <person name="Bonometti L."/>
            <person name="Westerberg I."/>
            <person name="Brannstrom I.O."/>
            <person name="Guillou S."/>
            <person name="Cros-Aarteil S."/>
            <person name="Calhoun S."/>
            <person name="Haridas S."/>
            <person name="Kuo A."/>
            <person name="Mondo S."/>
            <person name="Pangilinan J."/>
            <person name="Riley R."/>
            <person name="LaButti K."/>
            <person name="Andreopoulos B."/>
            <person name="Lipzen A."/>
            <person name="Chen C."/>
            <person name="Yan M."/>
            <person name="Daum C."/>
            <person name="Ng V."/>
            <person name="Clum A."/>
            <person name="Steindorff A."/>
            <person name="Ohm R.A."/>
            <person name="Martin F."/>
            <person name="Silar P."/>
            <person name="Natvig D.O."/>
            <person name="Lalanne C."/>
            <person name="Gautier V."/>
            <person name="Ament-Velasquez S.L."/>
            <person name="Kruys A."/>
            <person name="Hutchinson M.I."/>
            <person name="Powell A.J."/>
            <person name="Barry K."/>
            <person name="Miller A.N."/>
            <person name="Grigoriev I.V."/>
            <person name="Debuchy R."/>
            <person name="Gladieux P."/>
            <person name="Hiltunen Thoren M."/>
            <person name="Johannesson H."/>
        </authorList>
    </citation>
    <scope>NUCLEOTIDE SEQUENCE</scope>
    <source>
        <strain evidence="2">CBS 314.62</strain>
    </source>
</reference>
<feature type="compositionally biased region" description="Basic and acidic residues" evidence="1">
    <location>
        <begin position="1113"/>
        <end position="1123"/>
    </location>
</feature>
<organism evidence="2 3">
    <name type="scientific">Podospora appendiculata</name>
    <dbReference type="NCBI Taxonomy" id="314037"/>
    <lineage>
        <taxon>Eukaryota</taxon>
        <taxon>Fungi</taxon>
        <taxon>Dikarya</taxon>
        <taxon>Ascomycota</taxon>
        <taxon>Pezizomycotina</taxon>
        <taxon>Sordariomycetes</taxon>
        <taxon>Sordariomycetidae</taxon>
        <taxon>Sordariales</taxon>
        <taxon>Podosporaceae</taxon>
        <taxon>Podospora</taxon>
    </lineage>
</organism>
<evidence type="ECO:0000313" key="3">
    <source>
        <dbReference type="Proteomes" id="UP001270362"/>
    </source>
</evidence>
<feature type="compositionally biased region" description="Basic residues" evidence="1">
    <location>
        <begin position="658"/>
        <end position="667"/>
    </location>
</feature>
<name>A0AAE0XBI6_9PEZI</name>
<feature type="compositionally biased region" description="Low complexity" evidence="1">
    <location>
        <begin position="674"/>
        <end position="687"/>
    </location>
</feature>
<sequence>MDLSGAEPSAAGSALSDSGPPTIRGGIKLASKGSGFDAIYGGVPPSSIARQDTDSFPELLGTTLEGEPEPTRGLEKQWIPLYGYQGIVWFQVGTFNTFVDAIIRLLTADEYFGVNYNLYLLDKNVDYAHDEAARKRFLEDTSGNNGITIIEEAGDQDVPRDVPAWEWVHERLSVMEHSGIDVHSKAFFVAGHADEMPWIWQPNPGAEVMKLMLEWELDDRSSVSTLQRPDVAYVRMPSNAIDVDYTNYFAPWLARACRVLTAGHLPNRPGEPPVPDAFIAAKFDKAVISSYGGLSFSPRIWRSMVQIFQANPQRPTVLLARRSSYFSDAISVFLPGGSLSPAVGLKLESLRLNSEVETWKKRKTRLLNHFRPWVMKVMEASMDLNSLRKLKRLEFELSGQRVFATRADGTASNVTIDNRKVTDDWEVTWILDGLTRILNLVPLTRRPNPSPPAKQPSDMAPHFISILPVFSKYTIRPAGSKSGFLSWDPAQTDMREFRALLARLFGSQVTDLERDPTTWFIIQQGQYWMDEANELHDIKPKFTISPFTSEKEWQIIRKYIVEPDIYVSLAAEEDVRPQFGPKKGDYEIDYWRQGFGYRETEETPEDSLYLPFTMPHLRKDWADRPTRKDWRLLSDMDLEYSRTHLQKNTPLRHPSALKNKKERKNKSKNRDNTGDAPDGDVVVASDGDAQEPAFSIPSVGKPRTMSAIERAMQLREYSYAWPLDVQMDKVFPINAPPIDQVLNPGRDSLPAVSLAVLTPSESRRLQHDYFELRTLILGRTQRCPYAGCKSVFPVNKTVDMQKHLLEAHAAEKCNFCDELLFRYWTPQQRRQHIASEHGEFLKDIDKFGAASALQLQPKGRTVFSREKHWNFCSRCGRNHRILISGPDRLQHDSICYPGIPEADRWEACTVCGGHKPADAPASYKHKHREGFEEFQPYCALCALPLGLSTRDDADTHTQNCCGNGTDPGRFCPWCARKLKPGIEQRKDHIEACEKRPAPSELHGPLEGPINVLTNEYYPAVDGTPPPSGDEGSRDSEAEFEPQVDEAAGKKEETFKPAKRKPARKKGPAKGPDEQSAPARRASTRATRSSPPVAAAKSAIFRPCAPSLASPSKRKFDSGPDTRSKRAAAASSQRTVRFADYPDAFDYSSTSSSAPEPIRRGESGHPLTPGMIRGTRPARRSLGVRS</sequence>
<feature type="compositionally biased region" description="Basic and acidic residues" evidence="1">
    <location>
        <begin position="1046"/>
        <end position="1055"/>
    </location>
</feature>
<accession>A0AAE0XBI6</accession>
<dbReference type="AlphaFoldDB" id="A0AAE0XBI6"/>
<evidence type="ECO:0000313" key="2">
    <source>
        <dbReference type="EMBL" id="KAK3689547.1"/>
    </source>
</evidence>
<evidence type="ECO:0000256" key="1">
    <source>
        <dbReference type="SAM" id="MobiDB-lite"/>
    </source>
</evidence>
<gene>
    <name evidence="2" type="ORF">B0T22DRAFT_427891</name>
</gene>
<feature type="region of interest" description="Disordered" evidence="1">
    <location>
        <begin position="644"/>
        <end position="698"/>
    </location>
</feature>
<feature type="compositionally biased region" description="Basic residues" evidence="1">
    <location>
        <begin position="1056"/>
        <end position="1067"/>
    </location>
</feature>
<keyword evidence="3" id="KW-1185">Reference proteome</keyword>
<dbReference type="EMBL" id="JAULSO010000002">
    <property type="protein sequence ID" value="KAK3689547.1"/>
    <property type="molecule type" value="Genomic_DNA"/>
</dbReference>